<dbReference type="SUPFAM" id="SSF88723">
    <property type="entry name" value="PIN domain-like"/>
    <property type="match status" value="1"/>
</dbReference>
<dbReference type="NCBIfam" id="TIGR00305">
    <property type="entry name" value="putative toxin-antitoxin system toxin component, PIN family"/>
    <property type="match status" value="1"/>
</dbReference>
<name>A0A935W7M9_9PROT</name>
<protein>
    <submittedName>
        <fullName evidence="2">Toxin-antitoxin system toxin component, PIN family</fullName>
    </submittedName>
</protein>
<dbReference type="PANTHER" id="PTHR34610">
    <property type="entry name" value="SSL7007 PROTEIN"/>
    <property type="match status" value="1"/>
</dbReference>
<reference evidence="2 3" key="1">
    <citation type="submission" date="2020-10" db="EMBL/GenBank/DDBJ databases">
        <title>Connecting structure to function with the recovery of over 1000 high-quality activated sludge metagenome-assembled genomes encoding full-length rRNA genes using long-read sequencing.</title>
        <authorList>
            <person name="Singleton C.M."/>
            <person name="Petriglieri F."/>
            <person name="Kristensen J.M."/>
            <person name="Kirkegaard R.H."/>
            <person name="Michaelsen T.Y."/>
            <person name="Andersen M.H."/>
            <person name="Karst S.M."/>
            <person name="Dueholm M.S."/>
            <person name="Nielsen P.H."/>
            <person name="Albertsen M."/>
        </authorList>
    </citation>
    <scope>NUCLEOTIDE SEQUENCE [LARGE SCALE GENOMIC DNA]</scope>
    <source>
        <strain evidence="2">Fred_18-Q3-R57-64_BAT3C.720</strain>
    </source>
</reference>
<dbReference type="Pfam" id="PF13470">
    <property type="entry name" value="PIN_3"/>
    <property type="match status" value="1"/>
</dbReference>
<gene>
    <name evidence="2" type="ORF">IPK02_08915</name>
</gene>
<dbReference type="Proteomes" id="UP000706151">
    <property type="component" value="Unassembled WGS sequence"/>
</dbReference>
<dbReference type="InterPro" id="IPR029060">
    <property type="entry name" value="PIN-like_dom_sf"/>
</dbReference>
<proteinExistence type="predicted"/>
<organism evidence="2 3">
    <name type="scientific">Candidatus Accumulibacter affinis</name>
    <dbReference type="NCBI Taxonomy" id="2954384"/>
    <lineage>
        <taxon>Bacteria</taxon>
        <taxon>Pseudomonadati</taxon>
        <taxon>Pseudomonadota</taxon>
        <taxon>Betaproteobacteria</taxon>
        <taxon>Candidatus Accumulibacter</taxon>
    </lineage>
</organism>
<comment type="caution">
    <text evidence="2">The sequence shown here is derived from an EMBL/GenBank/DDBJ whole genome shotgun (WGS) entry which is preliminary data.</text>
</comment>
<accession>A0A935W7M9</accession>
<dbReference type="PANTHER" id="PTHR34610:SF4">
    <property type="entry name" value="SLL8027 PROTEIN"/>
    <property type="match status" value="1"/>
</dbReference>
<evidence type="ECO:0000313" key="3">
    <source>
        <dbReference type="Proteomes" id="UP000706151"/>
    </source>
</evidence>
<feature type="domain" description="PIN" evidence="1">
    <location>
        <begin position="1"/>
        <end position="117"/>
    </location>
</feature>
<dbReference type="EMBL" id="JADJOT010000008">
    <property type="protein sequence ID" value="MBK7954055.1"/>
    <property type="molecule type" value="Genomic_DNA"/>
</dbReference>
<dbReference type="InterPro" id="IPR002850">
    <property type="entry name" value="PIN_toxin-like"/>
</dbReference>
<sequence>MRLVLDTNVVVSGLLWNGRPAHLLDSAQAGEVELFTSTYLLAELAGILGRAKFAKALAATGLLREELVLGYAELATVVTPADIPPTIAADPDDDPVLACALAARVDLIVSGDRHLHDLGGHYQGIRIVRPAEAAHLIEAG</sequence>
<dbReference type="InterPro" id="IPR002716">
    <property type="entry name" value="PIN_dom"/>
</dbReference>
<dbReference type="SMART" id="SM00670">
    <property type="entry name" value="PINc"/>
    <property type="match status" value="1"/>
</dbReference>
<evidence type="ECO:0000259" key="1">
    <source>
        <dbReference type="SMART" id="SM00670"/>
    </source>
</evidence>
<evidence type="ECO:0000313" key="2">
    <source>
        <dbReference type="EMBL" id="MBK7954055.1"/>
    </source>
</evidence>
<dbReference type="AlphaFoldDB" id="A0A935W7M9"/>